<organism evidence="17 18">
    <name type="scientific">Luteolibacter ambystomatis</name>
    <dbReference type="NCBI Taxonomy" id="2824561"/>
    <lineage>
        <taxon>Bacteria</taxon>
        <taxon>Pseudomonadati</taxon>
        <taxon>Verrucomicrobiota</taxon>
        <taxon>Verrucomicrobiia</taxon>
        <taxon>Verrucomicrobiales</taxon>
        <taxon>Verrucomicrobiaceae</taxon>
        <taxon>Luteolibacter</taxon>
    </lineage>
</organism>
<dbReference type="EMBL" id="CP073100">
    <property type="protein sequence ID" value="QUE53236.1"/>
    <property type="molecule type" value="Genomic_DNA"/>
</dbReference>
<evidence type="ECO:0000256" key="11">
    <source>
        <dbReference type="ARBA" id="ARBA00022777"/>
    </source>
</evidence>
<gene>
    <name evidence="17" type="ORF">KBB96_10125</name>
</gene>
<name>A0A975J3C4_9BACT</name>
<dbReference type="SMART" id="SM00065">
    <property type="entry name" value="GAF"/>
    <property type="match status" value="3"/>
</dbReference>
<evidence type="ECO:0000313" key="18">
    <source>
        <dbReference type="Proteomes" id="UP000676169"/>
    </source>
</evidence>
<keyword evidence="4" id="KW-1003">Cell membrane</keyword>
<dbReference type="EC" id="2.7.13.3" evidence="3"/>
<dbReference type="Gene3D" id="1.20.5.1930">
    <property type="match status" value="1"/>
</dbReference>
<dbReference type="InterPro" id="IPR000700">
    <property type="entry name" value="PAS-assoc_C"/>
</dbReference>
<dbReference type="PROSITE" id="PS50113">
    <property type="entry name" value="PAC"/>
    <property type="match status" value="3"/>
</dbReference>
<dbReference type="Pfam" id="PF01590">
    <property type="entry name" value="GAF"/>
    <property type="match status" value="2"/>
</dbReference>
<keyword evidence="13" id="KW-0472">Membrane</keyword>
<feature type="domain" description="PAC" evidence="16">
    <location>
        <begin position="577"/>
        <end position="630"/>
    </location>
</feature>
<dbReference type="GO" id="GO:0000155">
    <property type="term" value="F:phosphorelay sensor kinase activity"/>
    <property type="evidence" value="ECO:0007669"/>
    <property type="project" value="InterPro"/>
</dbReference>
<feature type="coiled-coil region" evidence="14">
    <location>
        <begin position="1215"/>
        <end position="1277"/>
    </location>
</feature>
<dbReference type="KEGG" id="lamb:KBB96_10125"/>
<evidence type="ECO:0000256" key="1">
    <source>
        <dbReference type="ARBA" id="ARBA00000085"/>
    </source>
</evidence>
<dbReference type="SUPFAM" id="SSF55874">
    <property type="entry name" value="ATPase domain of HSP90 chaperone/DNA topoisomerase II/histidine kinase"/>
    <property type="match status" value="1"/>
</dbReference>
<dbReference type="SMART" id="SM00387">
    <property type="entry name" value="HATPase_c"/>
    <property type="match status" value="1"/>
</dbReference>
<evidence type="ECO:0000256" key="6">
    <source>
        <dbReference type="ARBA" id="ARBA00022553"/>
    </source>
</evidence>
<dbReference type="RefSeq" id="WP_211634578.1">
    <property type="nucleotide sequence ID" value="NZ_CP073100.1"/>
</dbReference>
<evidence type="ECO:0000256" key="2">
    <source>
        <dbReference type="ARBA" id="ARBA00004429"/>
    </source>
</evidence>
<keyword evidence="14" id="KW-0175">Coiled coil</keyword>
<dbReference type="InterPro" id="IPR052162">
    <property type="entry name" value="Sensor_kinase/Photoreceptor"/>
</dbReference>
<dbReference type="InterPro" id="IPR003018">
    <property type="entry name" value="GAF"/>
</dbReference>
<keyword evidence="8" id="KW-0812">Transmembrane</keyword>
<dbReference type="PROSITE" id="PS50112">
    <property type="entry name" value="PAS"/>
    <property type="match status" value="3"/>
</dbReference>
<evidence type="ECO:0000256" key="4">
    <source>
        <dbReference type="ARBA" id="ARBA00022475"/>
    </source>
</evidence>
<dbReference type="GO" id="GO:0046983">
    <property type="term" value="F:protein dimerization activity"/>
    <property type="evidence" value="ECO:0007669"/>
    <property type="project" value="InterPro"/>
</dbReference>
<dbReference type="Pfam" id="PF13185">
    <property type="entry name" value="GAF_2"/>
    <property type="match status" value="1"/>
</dbReference>
<dbReference type="InterPro" id="IPR011712">
    <property type="entry name" value="Sig_transdc_His_kin_sub3_dim/P"/>
</dbReference>
<dbReference type="InterPro" id="IPR013655">
    <property type="entry name" value="PAS_fold_3"/>
</dbReference>
<evidence type="ECO:0000256" key="8">
    <source>
        <dbReference type="ARBA" id="ARBA00022692"/>
    </source>
</evidence>
<dbReference type="GO" id="GO:0005886">
    <property type="term" value="C:plasma membrane"/>
    <property type="evidence" value="ECO:0007669"/>
    <property type="project" value="UniProtKB-SubCell"/>
</dbReference>
<keyword evidence="18" id="KW-1185">Reference proteome</keyword>
<dbReference type="Gene3D" id="2.10.70.100">
    <property type="match status" value="3"/>
</dbReference>
<accession>A0A975J3C4</accession>
<dbReference type="InterPro" id="IPR001610">
    <property type="entry name" value="PAC"/>
</dbReference>
<evidence type="ECO:0000256" key="5">
    <source>
        <dbReference type="ARBA" id="ARBA00022519"/>
    </source>
</evidence>
<evidence type="ECO:0000256" key="10">
    <source>
        <dbReference type="ARBA" id="ARBA00022741"/>
    </source>
</evidence>
<dbReference type="SUPFAM" id="SSF55781">
    <property type="entry name" value="GAF domain-like"/>
    <property type="match status" value="3"/>
</dbReference>
<dbReference type="SUPFAM" id="SSF55785">
    <property type="entry name" value="PYP-like sensor domain (PAS domain)"/>
    <property type="match status" value="5"/>
</dbReference>
<evidence type="ECO:0000256" key="13">
    <source>
        <dbReference type="ARBA" id="ARBA00023136"/>
    </source>
</evidence>
<feature type="domain" description="PAC" evidence="16">
    <location>
        <begin position="142"/>
        <end position="195"/>
    </location>
</feature>
<dbReference type="Gene3D" id="3.30.450.40">
    <property type="match status" value="3"/>
</dbReference>
<feature type="domain" description="PAC" evidence="16">
    <location>
        <begin position="270"/>
        <end position="323"/>
    </location>
</feature>
<evidence type="ECO:0000256" key="9">
    <source>
        <dbReference type="ARBA" id="ARBA00022737"/>
    </source>
</evidence>
<feature type="domain" description="PAS" evidence="15">
    <location>
        <begin position="224"/>
        <end position="267"/>
    </location>
</feature>
<evidence type="ECO:0000259" key="16">
    <source>
        <dbReference type="PROSITE" id="PS50113"/>
    </source>
</evidence>
<keyword evidence="6" id="KW-0597">Phosphoprotein</keyword>
<dbReference type="Pfam" id="PF13188">
    <property type="entry name" value="PAS_8"/>
    <property type="match status" value="2"/>
</dbReference>
<keyword evidence="9" id="KW-0677">Repeat</keyword>
<evidence type="ECO:0000256" key="12">
    <source>
        <dbReference type="ARBA" id="ARBA00022989"/>
    </source>
</evidence>
<keyword evidence="5" id="KW-0997">Cell inner membrane</keyword>
<evidence type="ECO:0000256" key="3">
    <source>
        <dbReference type="ARBA" id="ARBA00012438"/>
    </source>
</evidence>
<keyword evidence="7" id="KW-0808">Transferase</keyword>
<evidence type="ECO:0000259" key="15">
    <source>
        <dbReference type="PROSITE" id="PS50112"/>
    </source>
</evidence>
<dbReference type="Pfam" id="PF07730">
    <property type="entry name" value="HisKA_3"/>
    <property type="match status" value="1"/>
</dbReference>
<dbReference type="InterPro" id="IPR035965">
    <property type="entry name" value="PAS-like_dom_sf"/>
</dbReference>
<dbReference type="InterPro" id="IPR003594">
    <property type="entry name" value="HATPase_dom"/>
</dbReference>
<dbReference type="Gene3D" id="3.30.450.20">
    <property type="entry name" value="PAS domain"/>
    <property type="match status" value="5"/>
</dbReference>
<protein>
    <recommendedName>
        <fullName evidence="3">histidine kinase</fullName>
        <ecNumber evidence="3">2.7.13.3</ecNumber>
    </recommendedName>
</protein>
<comment type="catalytic activity">
    <reaction evidence="1">
        <text>ATP + protein L-histidine = ADP + protein N-phospho-L-histidine.</text>
        <dbReference type="EC" id="2.7.13.3"/>
    </reaction>
</comment>
<feature type="domain" description="PAS" evidence="15">
    <location>
        <begin position="65"/>
        <end position="137"/>
    </location>
</feature>
<evidence type="ECO:0000313" key="17">
    <source>
        <dbReference type="EMBL" id="QUE53236.1"/>
    </source>
</evidence>
<dbReference type="Proteomes" id="UP000676169">
    <property type="component" value="Chromosome"/>
</dbReference>
<dbReference type="InterPro" id="IPR000014">
    <property type="entry name" value="PAS"/>
</dbReference>
<dbReference type="InterPro" id="IPR029016">
    <property type="entry name" value="GAF-like_dom_sf"/>
</dbReference>
<dbReference type="GO" id="GO:0000166">
    <property type="term" value="F:nucleotide binding"/>
    <property type="evidence" value="ECO:0007669"/>
    <property type="project" value="UniProtKB-KW"/>
</dbReference>
<feature type="coiled-coil region" evidence="14">
    <location>
        <begin position="483"/>
        <end position="510"/>
    </location>
</feature>
<sequence>MATELPFSEDSSAQALWTEVQSLRRKLGEVSTLAYELQEQLDVRDMSRGPGVAPESPSAEAFRDQGTRLRLALQAASMGTFIWNVEEECGEPDEQMLALLGLPMDTPLSLKSALEAGIHPDDRERYAESLRRATDPSGDGVIQEDIRVLHPDGSLHWLSITGQVYFAGSPRLADRMAGAAIDITTRKETEAALREKEEWLRMVQAAGGVGGFDYDLQKDEAICSPEYYTLFGLNEQTVLTRKTWGASIHPEDRQKAFEALDAAIRDHRPFEHEYRIVRADTGEERWVAGRAAIILDASGQPWRYVGGSIDITELRKVEQTVRVNEDRHAFLLRLADELRALEDPFEIQTIACAMVGQKLGVSQVVYVDIDGDDYVARAGDATEVSLFQERGRVSEFGGFLAEFYKRGSVVMSSDVAADPRLEEAEKETFGRQCVAAFAAAALFKGGNMVGAIRVHDTRPRLWTTGEQELLQEVVERIWAAALRASAEANLRESERQLRRREAELAHVQRVGGVGGVEVDVVAGLTGRRSPEYLRLHGLSRDAVNESHEDWLRRVHPEDRESADRVLRSALESGAATYESEYRIIRPNDGEERWIFAKADIERDGNGKPLRLIGAHIDITERKQAEEVLRENERRQTFLLAVGDALRPLRDPIEIQRTASSLLGDHLGAYRVGYAEARAGGEILEVSRHFCRGAASVEGPHRISDFGADLHGFLKGRTMVRPDVASDSQLTPRQKAVYADLEIGATLNKPLLKEDELLAVFFVHFREPHRFTEEEISLIEEMGERTWTSVERARAAEALRISEENYRTLFESIDEGFCLIQMMFDENGRAFDYRFLEANPAFEKHTGLCHAVGNTMLELAPSIEPFWVETYERVARERKPQRFEQMALALGRFFDVFAFPVGEPEKQKVALLFNDITERKNAEAALAADLRNMQLLLDLGSRFATEAGMRPLYAEINAISMKLVQADGGTVQIYDQRKEGLSIIAASGFSVDEVERFDWVDATSSTSCGAALRSGKRCFVDYDDPSLPDPDGELAAHLAAGYRSAQSTPLIARSGKPIGMISTHWRHHHRPSVRELGYLDLLARQTADLLEQREADRKISESEERLRTLFESMNEAFVIKEAIEDAEGRVVDYRFIECNPAFSRQTGLKDVKGHTVLELMPKVERLWLENYEKVLRTGEATQFEAYIAPLDRWLAVSAARLGGPDSKRVAIVFMDISERKRSEAALQRAREELEARVAERTHDLEKALERLRAEIVEKEKLEEARHDLLRRLVTTQEEERKRISRDLHDNLGQYLTSVMLQLHAIQKEFERKPEGVNPGKSFEELKAIVKSLMDAAHRQAWELRPTELDHFGLEAALRSYLNVWSGRTGIEVDFQSIGWNDQRIDPDCEIALYRVAQEALTNVARHAGATKVTVRLETDGNTELDVVDNGRGFDPVLANDRLGLLGMSERVALVNGTLEIFSTPGGGTRVHVKVTHC</sequence>
<dbReference type="SMART" id="SM00091">
    <property type="entry name" value="PAS"/>
    <property type="match status" value="5"/>
</dbReference>
<keyword evidence="10" id="KW-0547">Nucleotide-binding</keyword>
<feature type="domain" description="PAS" evidence="15">
    <location>
        <begin position="529"/>
        <end position="573"/>
    </location>
</feature>
<keyword evidence="11" id="KW-0418">Kinase</keyword>
<reference evidence="17" key="1">
    <citation type="submission" date="2021-04" db="EMBL/GenBank/DDBJ databases">
        <title>Luteolibacter sp. 32A isolated from the skin of an Anderson's salamander (Ambystoma andersonii).</title>
        <authorList>
            <person name="Spergser J."/>
            <person name="Busse H.-J."/>
        </authorList>
    </citation>
    <scope>NUCLEOTIDE SEQUENCE</scope>
    <source>
        <strain evidence="17">32A</strain>
    </source>
</reference>
<dbReference type="InterPro" id="IPR036890">
    <property type="entry name" value="HATPase_C_sf"/>
</dbReference>
<dbReference type="PANTHER" id="PTHR43304:SF1">
    <property type="entry name" value="PAC DOMAIN-CONTAINING PROTEIN"/>
    <property type="match status" value="1"/>
</dbReference>
<evidence type="ECO:0000256" key="7">
    <source>
        <dbReference type="ARBA" id="ARBA00022679"/>
    </source>
</evidence>
<dbReference type="CDD" id="cd00130">
    <property type="entry name" value="PAS"/>
    <property type="match status" value="3"/>
</dbReference>
<comment type="subcellular location">
    <subcellularLocation>
        <location evidence="2">Cell inner membrane</location>
        <topology evidence="2">Multi-pass membrane protein</topology>
    </subcellularLocation>
</comment>
<dbReference type="Gene3D" id="3.30.565.10">
    <property type="entry name" value="Histidine kinase-like ATPase, C-terminal domain"/>
    <property type="match status" value="1"/>
</dbReference>
<dbReference type="FunFam" id="2.10.70.100:FF:000001">
    <property type="entry name" value="Sensory transduction histidine kinase"/>
    <property type="match status" value="1"/>
</dbReference>
<proteinExistence type="predicted"/>
<evidence type="ECO:0000256" key="14">
    <source>
        <dbReference type="SAM" id="Coils"/>
    </source>
</evidence>
<dbReference type="Pfam" id="PF08447">
    <property type="entry name" value="PAS_3"/>
    <property type="match status" value="3"/>
</dbReference>
<dbReference type="CDD" id="cd16917">
    <property type="entry name" value="HATPase_UhpB-NarQ-NarX-like"/>
    <property type="match status" value="1"/>
</dbReference>
<dbReference type="NCBIfam" id="TIGR00229">
    <property type="entry name" value="sensory_box"/>
    <property type="match status" value="5"/>
</dbReference>
<dbReference type="SMART" id="SM00086">
    <property type="entry name" value="PAC"/>
    <property type="match status" value="3"/>
</dbReference>
<dbReference type="PANTHER" id="PTHR43304">
    <property type="entry name" value="PHYTOCHROME-LIKE PROTEIN CPH1"/>
    <property type="match status" value="1"/>
</dbReference>
<dbReference type="Pfam" id="PF02518">
    <property type="entry name" value="HATPase_c"/>
    <property type="match status" value="1"/>
</dbReference>
<keyword evidence="12" id="KW-1133">Transmembrane helix</keyword>